<keyword evidence="5 7" id="KW-0694">RNA-binding</keyword>
<feature type="compositionally biased region" description="Basic and acidic residues" evidence="9">
    <location>
        <begin position="743"/>
        <end position="752"/>
    </location>
</feature>
<keyword evidence="8" id="KW-0175">Coiled coil</keyword>
<dbReference type="FunFam" id="3.40.50.300:FF:000830">
    <property type="entry name" value="Endonuclease MutS2"/>
    <property type="match status" value="1"/>
</dbReference>
<dbReference type="Gene3D" id="3.30.1370.110">
    <property type="match status" value="1"/>
</dbReference>
<protein>
    <recommendedName>
        <fullName evidence="7">Endonuclease MutS2</fullName>
        <ecNumber evidence="7">3.1.-.-</ecNumber>
    </recommendedName>
    <alternativeName>
        <fullName evidence="7">Ribosome-associated protein quality control-upstream factor</fullName>
        <shortName evidence="7">RQC-upstream factor</shortName>
        <shortName evidence="7">RqcU</shortName>
        <ecNumber evidence="7">3.6.4.-</ecNumber>
    </alternativeName>
</protein>
<dbReference type="SMART" id="SM00533">
    <property type="entry name" value="MUTSd"/>
    <property type="match status" value="1"/>
</dbReference>
<dbReference type="Proteomes" id="UP000589520">
    <property type="component" value="Unassembled WGS sequence"/>
</dbReference>
<dbReference type="PIRSF" id="PIRSF005814">
    <property type="entry name" value="MutS_YshD"/>
    <property type="match status" value="1"/>
</dbReference>
<keyword evidence="6 7" id="KW-0238">DNA-binding</keyword>
<dbReference type="InterPro" id="IPR027417">
    <property type="entry name" value="P-loop_NTPase"/>
</dbReference>
<feature type="domain" description="Smr" evidence="10">
    <location>
        <begin position="840"/>
        <end position="915"/>
    </location>
</feature>
<evidence type="ECO:0000256" key="6">
    <source>
        <dbReference type="ARBA" id="ARBA00023125"/>
    </source>
</evidence>
<comment type="function">
    <text evidence="7">Acts as a ribosome collision sensor, splitting the ribosome into its 2 subunits. Detects stalled/collided 70S ribosomes which it binds and splits by an ATP-hydrolysis driven conformational change. Acts upstream of the ribosome quality control system (RQC), a ribosome-associated complex that mediates the extraction of incompletely synthesized nascent chains from stalled ribosomes and their subsequent degradation. Probably generates substrates for RQC.</text>
</comment>
<reference evidence="11 12" key="1">
    <citation type="submission" date="2020-07" db="EMBL/GenBank/DDBJ databases">
        <title>Genomic Encyclopedia of Type Strains, Phase IV (KMG-V): Genome sequencing to study the core and pangenomes of soil and plant-associated prokaryotes.</title>
        <authorList>
            <person name="Whitman W."/>
        </authorList>
    </citation>
    <scope>NUCLEOTIDE SEQUENCE [LARGE SCALE GENOMIC DNA]</scope>
    <source>
        <strain evidence="11 12">X4EP2</strain>
    </source>
</reference>
<dbReference type="AlphaFoldDB" id="A0A7Y9PEU3"/>
<dbReference type="GO" id="GO:0004519">
    <property type="term" value="F:endonuclease activity"/>
    <property type="evidence" value="ECO:0007669"/>
    <property type="project" value="UniProtKB-UniRule"/>
</dbReference>
<evidence type="ECO:0000256" key="2">
    <source>
        <dbReference type="ARBA" id="ARBA00022741"/>
    </source>
</evidence>
<dbReference type="PANTHER" id="PTHR48466">
    <property type="entry name" value="OS10G0509000 PROTEIN-RELATED"/>
    <property type="match status" value="1"/>
</dbReference>
<evidence type="ECO:0000256" key="1">
    <source>
        <dbReference type="ARBA" id="ARBA00022730"/>
    </source>
</evidence>
<dbReference type="GO" id="GO:0043023">
    <property type="term" value="F:ribosomal large subunit binding"/>
    <property type="evidence" value="ECO:0007669"/>
    <property type="project" value="UniProtKB-UniRule"/>
</dbReference>
<keyword evidence="1 7" id="KW-0699">rRNA-binding</keyword>
<dbReference type="InterPro" id="IPR046893">
    <property type="entry name" value="MSSS"/>
</dbReference>
<dbReference type="GO" id="GO:0016887">
    <property type="term" value="F:ATP hydrolysis activity"/>
    <property type="evidence" value="ECO:0007669"/>
    <property type="project" value="InterPro"/>
</dbReference>
<dbReference type="EMBL" id="JACCCW010000001">
    <property type="protein sequence ID" value="NYF78601.1"/>
    <property type="molecule type" value="Genomic_DNA"/>
</dbReference>
<keyword evidence="7" id="KW-0540">Nuclease</keyword>
<dbReference type="RefSeq" id="WP_348640789.1">
    <property type="nucleotide sequence ID" value="NZ_JACCCW010000001.1"/>
</dbReference>
<keyword evidence="12" id="KW-1185">Reference proteome</keyword>
<dbReference type="GO" id="GO:0030983">
    <property type="term" value="F:mismatched DNA binding"/>
    <property type="evidence" value="ECO:0007669"/>
    <property type="project" value="InterPro"/>
</dbReference>
<dbReference type="InterPro" id="IPR007696">
    <property type="entry name" value="DNA_mismatch_repair_MutS_core"/>
</dbReference>
<keyword evidence="4 7" id="KW-0067">ATP-binding</keyword>
<dbReference type="NCBIfam" id="TIGR01069">
    <property type="entry name" value="mutS2"/>
    <property type="match status" value="1"/>
</dbReference>
<dbReference type="GO" id="GO:0005524">
    <property type="term" value="F:ATP binding"/>
    <property type="evidence" value="ECO:0007669"/>
    <property type="project" value="UniProtKB-UniRule"/>
</dbReference>
<keyword evidence="2 7" id="KW-0547">Nucleotide-binding</keyword>
<dbReference type="HAMAP" id="MF_00092">
    <property type="entry name" value="MutS2"/>
    <property type="match status" value="1"/>
</dbReference>
<dbReference type="Gene3D" id="3.40.50.300">
    <property type="entry name" value="P-loop containing nucleotide triphosphate hydrolases"/>
    <property type="match status" value="1"/>
</dbReference>
<organism evidence="11 12">
    <name type="scientific">Granulicella arctica</name>
    <dbReference type="NCBI Taxonomy" id="940613"/>
    <lineage>
        <taxon>Bacteria</taxon>
        <taxon>Pseudomonadati</taxon>
        <taxon>Acidobacteriota</taxon>
        <taxon>Terriglobia</taxon>
        <taxon>Terriglobales</taxon>
        <taxon>Acidobacteriaceae</taxon>
        <taxon>Granulicella</taxon>
    </lineage>
</organism>
<dbReference type="SMART" id="SM00463">
    <property type="entry name" value="SMR"/>
    <property type="match status" value="1"/>
</dbReference>
<dbReference type="Pfam" id="PF20297">
    <property type="entry name" value="MSSS"/>
    <property type="match status" value="1"/>
</dbReference>
<dbReference type="GO" id="GO:0045910">
    <property type="term" value="P:negative regulation of DNA recombination"/>
    <property type="evidence" value="ECO:0007669"/>
    <property type="project" value="InterPro"/>
</dbReference>
<dbReference type="Pfam" id="PF00488">
    <property type="entry name" value="MutS_V"/>
    <property type="match status" value="1"/>
</dbReference>
<feature type="region of interest" description="Disordered" evidence="9">
    <location>
        <begin position="731"/>
        <end position="760"/>
    </location>
</feature>
<proteinExistence type="inferred from homology"/>
<dbReference type="SUPFAM" id="SSF52540">
    <property type="entry name" value="P-loop containing nucleoside triphosphate hydrolases"/>
    <property type="match status" value="1"/>
</dbReference>
<feature type="coiled-coil region" evidence="8">
    <location>
        <begin position="638"/>
        <end position="701"/>
    </location>
</feature>
<dbReference type="InterPro" id="IPR002625">
    <property type="entry name" value="Smr_dom"/>
</dbReference>
<dbReference type="EC" id="3.1.-.-" evidence="7"/>
<feature type="compositionally biased region" description="Polar residues" evidence="9">
    <location>
        <begin position="355"/>
        <end position="380"/>
    </location>
</feature>
<evidence type="ECO:0000256" key="4">
    <source>
        <dbReference type="ARBA" id="ARBA00022840"/>
    </source>
</evidence>
<comment type="subunit">
    <text evidence="7">Homodimer. Binds to stalled ribosomes, contacting rRNA.</text>
</comment>
<comment type="similarity">
    <text evidence="7">Belongs to the DNA mismatch repair MutS family. MutS2 subfamily.</text>
</comment>
<evidence type="ECO:0000256" key="7">
    <source>
        <dbReference type="HAMAP-Rule" id="MF_00092"/>
    </source>
</evidence>
<dbReference type="SMART" id="SM00534">
    <property type="entry name" value="MUTSac"/>
    <property type="match status" value="1"/>
</dbReference>
<sequence length="916" mass="100035">MPHPTLLPVIPAPLAESSAVALEWPRLRDHIAAKTNSPLGFAWIQNLKPTSDRPWLDQQHQRTAELRAFLTAGGSFTFHGLFDPTLLLDKARIEGAALEPLEILSLLTVAERVAAWRTLLDPAPNATRYHWPSIEALSTDLLDPIVSAPLAPLLHRLRGKIEPDGTLSDDASPELRRIRRALERQHRAIEESLRRAARHLREEGNTQSNSEDLITIRGDRFVIPVKAEFKRRVPGVIHASSSSGQTVFIEPLETIEQNNELVRLLDEEQSEIHRILVAMTHALGESAPTLHLGCAILAEVESHAARARFAQDLNCTRPVFTFAAPKKTFAEPKNTVILSEARSAESKDPCISPEAPQTPQGSHSHPTKKTVLSSDLQQNCHPERSAQHAAEGPAVALAVARPHPNQPQLSLTAARHPLLELRMRAESGPSASPTPLTITLPPHTKQLIISGPNTGGKTVSLKTLGLLSIMAQSGVPIPAEEAHLPLFDAIYADIGDAQSIERNLSSFSAHVVNVDRISRVADVQSLVLLDELGSATDPEEGAALAVAVAAHFLALDSWTAITTHLTSLKVYAASRTGVLNAAVGFDQQTLSPTYELRLGVPGASAGLNIAERLGMSPDIIQNARAQMTTQTADIGAFLDQLHDQLTAAAAEREALQQKERELSRERSRLEIEGRLEQKARTKELEAKLHALIADVESQLRETVKAIDDKTLSQKIARDSAARMTRAKREFSEQFSSTVLAHNTRADQHDTPLKPKSPTPIKVGDLVQLKSLGRQARVNRILDDKTFEVSAGPMKMRIDRSDIAAVEQVKAITPLEAARRRGGVTIQTAATTDADYMTSEINVIGRTSDEAATEVERFLDRAFLSGLPRIRIVHGTGMGILRRTLRELLRNHPHVATITEPPPNQGGQGATEVELRQ</sequence>
<evidence type="ECO:0000256" key="9">
    <source>
        <dbReference type="SAM" id="MobiDB-lite"/>
    </source>
</evidence>
<keyword evidence="3 7" id="KW-0378">Hydrolase</keyword>
<dbReference type="GO" id="GO:0006298">
    <property type="term" value="P:mismatch repair"/>
    <property type="evidence" value="ECO:0007669"/>
    <property type="project" value="InterPro"/>
</dbReference>
<dbReference type="PROSITE" id="PS50828">
    <property type="entry name" value="SMR"/>
    <property type="match status" value="1"/>
</dbReference>
<dbReference type="GO" id="GO:0019843">
    <property type="term" value="F:rRNA binding"/>
    <property type="evidence" value="ECO:0007669"/>
    <property type="project" value="UniProtKB-UniRule"/>
</dbReference>
<gene>
    <name evidence="7" type="primary">mutS2</name>
    <name evidence="7" type="synonym">rqcU</name>
    <name evidence="11" type="ORF">HDF17_000888</name>
</gene>
<keyword evidence="7" id="KW-0255">Endonuclease</keyword>
<evidence type="ECO:0000313" key="11">
    <source>
        <dbReference type="EMBL" id="NYF78601.1"/>
    </source>
</evidence>
<dbReference type="PANTHER" id="PTHR48466:SF2">
    <property type="entry name" value="OS10G0509000 PROTEIN"/>
    <property type="match status" value="1"/>
</dbReference>
<accession>A0A7Y9PEU3</accession>
<feature type="region of interest" description="Disordered" evidence="9">
    <location>
        <begin position="342"/>
        <end position="392"/>
    </location>
</feature>
<evidence type="ECO:0000313" key="12">
    <source>
        <dbReference type="Proteomes" id="UP000589520"/>
    </source>
</evidence>
<comment type="caution">
    <text evidence="11">The sequence shown here is derived from an EMBL/GenBank/DDBJ whole genome shotgun (WGS) entry which is preliminary data.</text>
</comment>
<feature type="region of interest" description="Disordered" evidence="9">
    <location>
        <begin position="895"/>
        <end position="916"/>
    </location>
</feature>
<dbReference type="InterPro" id="IPR045076">
    <property type="entry name" value="MutS"/>
</dbReference>
<name>A0A7Y9PEU3_9BACT</name>
<evidence type="ECO:0000259" key="10">
    <source>
        <dbReference type="PROSITE" id="PS50828"/>
    </source>
</evidence>
<dbReference type="Pfam" id="PF01713">
    <property type="entry name" value="Smr"/>
    <property type="match status" value="1"/>
</dbReference>
<dbReference type="InterPro" id="IPR000432">
    <property type="entry name" value="DNA_mismatch_repair_MutS_C"/>
</dbReference>
<dbReference type="SUPFAM" id="SSF48334">
    <property type="entry name" value="DNA repair protein MutS, domain III"/>
    <property type="match status" value="1"/>
</dbReference>
<evidence type="ECO:0000256" key="5">
    <source>
        <dbReference type="ARBA" id="ARBA00022884"/>
    </source>
</evidence>
<comment type="function">
    <text evidence="7">Endonuclease that is involved in the suppression of homologous recombination and thus may have a key role in the control of bacterial genetic diversity.</text>
</comment>
<feature type="binding site" evidence="7">
    <location>
        <begin position="451"/>
        <end position="458"/>
    </location>
    <ligand>
        <name>ATP</name>
        <dbReference type="ChEBI" id="CHEBI:30616"/>
    </ligand>
</feature>
<dbReference type="InterPro" id="IPR005747">
    <property type="entry name" value="MutS2"/>
</dbReference>
<dbReference type="InterPro" id="IPR036063">
    <property type="entry name" value="Smr_dom_sf"/>
</dbReference>
<dbReference type="GO" id="GO:0072344">
    <property type="term" value="P:rescue of stalled ribosome"/>
    <property type="evidence" value="ECO:0007669"/>
    <property type="project" value="UniProtKB-UniRule"/>
</dbReference>
<dbReference type="EC" id="3.6.4.-" evidence="7"/>
<dbReference type="InterPro" id="IPR036187">
    <property type="entry name" value="DNA_mismatch_repair_MutS_sf"/>
</dbReference>
<evidence type="ECO:0000256" key="8">
    <source>
        <dbReference type="SAM" id="Coils"/>
    </source>
</evidence>
<evidence type="ECO:0000256" key="3">
    <source>
        <dbReference type="ARBA" id="ARBA00022801"/>
    </source>
</evidence>
<dbReference type="GO" id="GO:0140664">
    <property type="term" value="F:ATP-dependent DNA damage sensor activity"/>
    <property type="evidence" value="ECO:0007669"/>
    <property type="project" value="InterPro"/>
</dbReference>